<dbReference type="InterPro" id="IPR050661">
    <property type="entry name" value="BglG_antiterminators"/>
</dbReference>
<dbReference type="eggNOG" id="COG3711">
    <property type="taxonomic scope" value="Bacteria"/>
</dbReference>
<feature type="domain" description="PTS EIIA type-2" evidence="5">
    <location>
        <begin position="556"/>
        <end position="695"/>
    </location>
</feature>
<dbReference type="InterPro" id="IPR036634">
    <property type="entry name" value="PRD_sf"/>
</dbReference>
<feature type="domain" description="PRD" evidence="7">
    <location>
        <begin position="216"/>
        <end position="322"/>
    </location>
</feature>
<evidence type="ECO:0000313" key="9">
    <source>
        <dbReference type="Proteomes" id="UP000005309"/>
    </source>
</evidence>
<feature type="domain" description="PRD" evidence="7">
    <location>
        <begin position="327"/>
        <end position="434"/>
    </location>
</feature>
<dbReference type="Gene3D" id="1.10.1790.10">
    <property type="entry name" value="PRD domain"/>
    <property type="match status" value="2"/>
</dbReference>
<dbReference type="Pfam" id="PF08279">
    <property type="entry name" value="HTH_11"/>
    <property type="match status" value="1"/>
</dbReference>
<comment type="caution">
    <text evidence="8">The sequence shown here is derived from an EMBL/GenBank/DDBJ whole genome shotgun (WGS) entry which is preliminary data.</text>
</comment>
<dbReference type="GO" id="GO:0008982">
    <property type="term" value="F:protein-N(PI)-phosphohistidine-sugar phosphotransferase activity"/>
    <property type="evidence" value="ECO:0007669"/>
    <property type="project" value="InterPro"/>
</dbReference>
<dbReference type="SUPFAM" id="SSF46785">
    <property type="entry name" value="Winged helix' DNA-binding domain"/>
    <property type="match status" value="1"/>
</dbReference>
<gene>
    <name evidence="8" type="ORF">HMPREF0908_0041</name>
</gene>
<dbReference type="PANTHER" id="PTHR30185">
    <property type="entry name" value="CRYPTIC BETA-GLUCOSIDE BGL OPERON ANTITERMINATOR"/>
    <property type="match status" value="1"/>
</dbReference>
<dbReference type="CDD" id="cd05568">
    <property type="entry name" value="PTS_IIB_bgl_like"/>
    <property type="match status" value="1"/>
</dbReference>
<dbReference type="GO" id="GO:0009401">
    <property type="term" value="P:phosphoenolpyruvate-dependent sugar phosphotransferase system"/>
    <property type="evidence" value="ECO:0007669"/>
    <property type="project" value="InterPro"/>
</dbReference>
<dbReference type="InterPro" id="IPR036390">
    <property type="entry name" value="WH_DNA-bd_sf"/>
</dbReference>
<evidence type="ECO:0000259" key="5">
    <source>
        <dbReference type="PROSITE" id="PS51094"/>
    </source>
</evidence>
<dbReference type="Pfam" id="PF00359">
    <property type="entry name" value="PTS_EIIA_2"/>
    <property type="match status" value="1"/>
</dbReference>
<dbReference type="Gene3D" id="3.40.930.10">
    <property type="entry name" value="Mannitol-specific EII, Chain A"/>
    <property type="match status" value="1"/>
</dbReference>
<dbReference type="InterPro" id="IPR002178">
    <property type="entry name" value="PTS_EIIA_type-2_dom"/>
</dbReference>
<proteinExistence type="predicted"/>
<evidence type="ECO:0000259" key="7">
    <source>
        <dbReference type="PROSITE" id="PS51372"/>
    </source>
</evidence>
<evidence type="ECO:0000256" key="3">
    <source>
        <dbReference type="ARBA" id="ARBA00023015"/>
    </source>
</evidence>
<dbReference type="PROSITE" id="PS51099">
    <property type="entry name" value="PTS_EIIB_TYPE_2"/>
    <property type="match status" value="1"/>
</dbReference>
<evidence type="ECO:0000256" key="1">
    <source>
        <dbReference type="ARBA" id="ARBA00022679"/>
    </source>
</evidence>
<dbReference type="InterPro" id="IPR036388">
    <property type="entry name" value="WH-like_DNA-bd_sf"/>
</dbReference>
<dbReference type="Gene3D" id="1.10.10.10">
    <property type="entry name" value="Winged helix-like DNA-binding domain superfamily/Winged helix DNA-binding domain"/>
    <property type="match status" value="1"/>
</dbReference>
<evidence type="ECO:0000256" key="4">
    <source>
        <dbReference type="ARBA" id="ARBA00023163"/>
    </source>
</evidence>
<accession>C4V0J7</accession>
<dbReference type="SUPFAM" id="SSF63520">
    <property type="entry name" value="PTS-regulatory domain, PRD"/>
    <property type="match status" value="2"/>
</dbReference>
<dbReference type="InterPro" id="IPR011608">
    <property type="entry name" value="PRD"/>
</dbReference>
<keyword evidence="9" id="KW-1185">Reference proteome</keyword>
<dbReference type="SUPFAM" id="SSF52794">
    <property type="entry name" value="PTS system IIB component-like"/>
    <property type="match status" value="1"/>
</dbReference>
<dbReference type="PROSITE" id="PS51372">
    <property type="entry name" value="PRD_2"/>
    <property type="match status" value="2"/>
</dbReference>
<dbReference type="AlphaFoldDB" id="C4V0J7"/>
<dbReference type="PROSITE" id="PS51094">
    <property type="entry name" value="PTS_EIIA_TYPE_2"/>
    <property type="match status" value="1"/>
</dbReference>
<dbReference type="InterPro" id="IPR013196">
    <property type="entry name" value="HTH_11"/>
</dbReference>
<dbReference type="InterPro" id="IPR036095">
    <property type="entry name" value="PTS_EIIB-like_sf"/>
</dbReference>
<dbReference type="EMBL" id="ACLA01000001">
    <property type="protein sequence ID" value="EEQ49669.1"/>
    <property type="molecule type" value="Genomic_DNA"/>
</dbReference>
<dbReference type="Gene3D" id="3.40.50.2300">
    <property type="match status" value="1"/>
</dbReference>
<dbReference type="GO" id="GO:0006355">
    <property type="term" value="P:regulation of DNA-templated transcription"/>
    <property type="evidence" value="ECO:0007669"/>
    <property type="project" value="InterPro"/>
</dbReference>
<evidence type="ECO:0000313" key="8">
    <source>
        <dbReference type="EMBL" id="EEQ49669.1"/>
    </source>
</evidence>
<feature type="domain" description="PTS EIIB type-2" evidence="6">
    <location>
        <begin position="438"/>
        <end position="529"/>
    </location>
</feature>
<dbReference type="SUPFAM" id="SSF55804">
    <property type="entry name" value="Phoshotransferase/anion transport protein"/>
    <property type="match status" value="1"/>
</dbReference>
<dbReference type="Pfam" id="PF00874">
    <property type="entry name" value="PRD"/>
    <property type="match status" value="2"/>
</dbReference>
<keyword evidence="3" id="KW-0805">Transcription regulation</keyword>
<keyword evidence="1" id="KW-0808">Transferase</keyword>
<keyword evidence="4" id="KW-0804">Transcription</keyword>
<keyword evidence="2" id="KW-0677">Repeat</keyword>
<evidence type="ECO:0000256" key="2">
    <source>
        <dbReference type="ARBA" id="ARBA00022737"/>
    </source>
</evidence>
<dbReference type="Proteomes" id="UP000005309">
    <property type="component" value="Unassembled WGS sequence"/>
</dbReference>
<dbReference type="HOGENOM" id="CLU_013442_2_0_9"/>
<name>C4V0J7_9FIRM</name>
<protein>
    <submittedName>
        <fullName evidence="8">PRD domain protein</fullName>
    </submittedName>
</protein>
<reference evidence="8 9" key="1">
    <citation type="submission" date="2009-04" db="EMBL/GenBank/DDBJ databases">
        <authorList>
            <person name="Qin X."/>
            <person name="Bachman B."/>
            <person name="Battles P."/>
            <person name="Bell A."/>
            <person name="Bess C."/>
            <person name="Bickham C."/>
            <person name="Chaboub L."/>
            <person name="Chen D."/>
            <person name="Coyle M."/>
            <person name="Deiros D.R."/>
            <person name="Dinh H."/>
            <person name="Forbes L."/>
            <person name="Fowler G."/>
            <person name="Francisco L."/>
            <person name="Fu Q."/>
            <person name="Gubbala S."/>
            <person name="Hale W."/>
            <person name="Han Y."/>
            <person name="Hemphill L."/>
            <person name="Highlander S.K."/>
            <person name="Hirani K."/>
            <person name="Hogues M."/>
            <person name="Jackson L."/>
            <person name="Jakkamsetti A."/>
            <person name="Javaid M."/>
            <person name="Jiang H."/>
            <person name="Korchina V."/>
            <person name="Kovar C."/>
            <person name="Lara F."/>
            <person name="Lee S."/>
            <person name="Mata R."/>
            <person name="Mathew T."/>
            <person name="Moen C."/>
            <person name="Morales K."/>
            <person name="Munidasa M."/>
            <person name="Nazareth L."/>
            <person name="Ngo R."/>
            <person name="Nguyen L."/>
            <person name="Okwuonu G."/>
            <person name="Ongeri F."/>
            <person name="Patil S."/>
            <person name="Petrosino J."/>
            <person name="Pham C."/>
            <person name="Pham P."/>
            <person name="Pu L.-L."/>
            <person name="Puazo M."/>
            <person name="Raj R."/>
            <person name="Reid J."/>
            <person name="Rouhana J."/>
            <person name="Saada N."/>
            <person name="Shang Y."/>
            <person name="Simmons D."/>
            <person name="Thornton R."/>
            <person name="Warren J."/>
            <person name="Weissenberger G."/>
            <person name="Zhang J."/>
            <person name="Zhang L."/>
            <person name="Zhou C."/>
            <person name="Zhu D."/>
            <person name="Muzny D."/>
            <person name="Worley K."/>
            <person name="Gibbs R."/>
        </authorList>
    </citation>
    <scope>NUCLEOTIDE SEQUENCE [LARGE SCALE GENOMIC DNA]</scope>
    <source>
        <strain evidence="8 9">ATCC 43531</strain>
    </source>
</reference>
<organism evidence="8 9">
    <name type="scientific">Selenomonas flueggei ATCC 43531</name>
    <dbReference type="NCBI Taxonomy" id="638302"/>
    <lineage>
        <taxon>Bacteria</taxon>
        <taxon>Bacillati</taxon>
        <taxon>Bacillota</taxon>
        <taxon>Negativicutes</taxon>
        <taxon>Selenomonadales</taxon>
        <taxon>Selenomonadaceae</taxon>
        <taxon>Selenomonas</taxon>
    </lineage>
</organism>
<dbReference type="PANTHER" id="PTHR30185:SF18">
    <property type="entry name" value="TRANSCRIPTIONAL REGULATOR MTLR"/>
    <property type="match status" value="1"/>
</dbReference>
<dbReference type="InterPro" id="IPR013011">
    <property type="entry name" value="PTS_EIIB_2"/>
</dbReference>
<sequence length="708" mass="76934">MMNPIRYNEVYQGARGGGHMELTARMRTILSLLLAASGYVTAEHIAAELGVSARTVTREMHGIETALEPYGVMLLRRTGAGFMLSGDAAALGHLRTELSLADVHSTLTPDQRRSILIARLLMADGPLKLFTLAHLLHVTDSTVSHDLDRLQPWLAARQITLVRRPGLGVYVEGAERDIRRALVRIIHDYVDEKELLALIGDDAAEEGPAYAADRALLGLVDPAQIRRIDDAVAAETQDRNIPDSARVGLVVHLALAVRRLQQGDTIAMDAGTLEELRQTEEFSVAETIAARMGEVFSISIPAAEIGYITMHLLGARGMTLPSGGGRVDNFRLVQIAQSIMRRASEKSGAPLMRSRTLLTGLVNHLAPALHRLKLHMDIRNPLLAQMEEEHPELMEIARHAIPMMEEEAGMPVPNDEVAYIAIHIGAALTEAGGDHPAARVLVACPTGLGTSRLLASRLRRSYERIRVVGVVSSLALTAQEILRRSADFVVSTVPLSPLPVPVVVVSVFLTAADRAQIDAVLAGCSVHHADVPADPAPLPFPAVMAEIHRRSGLICDLLTDFHLQENVSAASIEQLANAAAHLLLAEDAAAKDFADELLRRERIAPTWAAPQMILLHGCFARQERARFGVMHLAHPLPYGGGAVQTALVMLVPAGEAEMERQILGHVAAQIADRPTFADILARGDAAGIRRELEYVLEEHFREHLEQLL</sequence>
<evidence type="ECO:0000259" key="6">
    <source>
        <dbReference type="PROSITE" id="PS51099"/>
    </source>
</evidence>
<dbReference type="STRING" id="638302.HMPREF0908_0041"/>
<dbReference type="InterPro" id="IPR016152">
    <property type="entry name" value="PTrfase/Anion_transptr"/>
</dbReference>